<protein>
    <submittedName>
        <fullName evidence="1">Uncharacterized protein</fullName>
    </submittedName>
</protein>
<proteinExistence type="predicted"/>
<comment type="caution">
    <text evidence="1">The sequence shown here is derived from an EMBL/GenBank/DDBJ whole genome shotgun (WGS) entry which is preliminary data.</text>
</comment>
<organism evidence="1 2">
    <name type="scientific">Spirodela intermedia</name>
    <name type="common">Intermediate duckweed</name>
    <dbReference type="NCBI Taxonomy" id="51605"/>
    <lineage>
        <taxon>Eukaryota</taxon>
        <taxon>Viridiplantae</taxon>
        <taxon>Streptophyta</taxon>
        <taxon>Embryophyta</taxon>
        <taxon>Tracheophyta</taxon>
        <taxon>Spermatophyta</taxon>
        <taxon>Magnoliopsida</taxon>
        <taxon>Liliopsida</taxon>
        <taxon>Araceae</taxon>
        <taxon>Lemnoideae</taxon>
        <taxon>Spirodela</taxon>
    </lineage>
</organism>
<dbReference type="Proteomes" id="UP001189122">
    <property type="component" value="Unassembled WGS sequence"/>
</dbReference>
<gene>
    <name evidence="1" type="ORF">SI7747_UN021960</name>
</gene>
<dbReference type="EMBL" id="CACRZD030000379">
    <property type="protein sequence ID" value="CAA6675618.1"/>
    <property type="molecule type" value="Genomic_DNA"/>
</dbReference>
<evidence type="ECO:0000313" key="1">
    <source>
        <dbReference type="EMBL" id="CAA6675618.1"/>
    </source>
</evidence>
<name>A0ABN7ECI6_SPIIN</name>
<sequence length="62" mass="7178">MRAASNTLQALRMSPPNVISSPTNLDLWIWWANLQCLKHSSSIFFSWLLLFSNQVNYYMALS</sequence>
<keyword evidence="2" id="KW-1185">Reference proteome</keyword>
<evidence type="ECO:0000313" key="2">
    <source>
        <dbReference type="Proteomes" id="UP001189122"/>
    </source>
</evidence>
<reference evidence="2" key="1">
    <citation type="journal article" date="2020" name="Sci. Rep.">
        <title>Chromosome-scale genome assembly for the duckweed Spirodela intermedia, integrating cytogenetic maps, PacBio and Oxford Nanopore libraries.</title>
        <authorList>
            <person name="Hoang P.T.N."/>
            <person name="Fiebig A."/>
            <person name="Novak P."/>
            <person name="Macas J."/>
            <person name="Cao H.X."/>
            <person name="Stepanenko A."/>
            <person name="Chen G."/>
            <person name="Borisjuk N."/>
            <person name="Scholz U."/>
            <person name="Schubert I."/>
        </authorList>
    </citation>
    <scope>NUCLEOTIDE SEQUENCE [LARGE SCALE GENOMIC DNA]</scope>
</reference>
<accession>A0ABN7ECI6</accession>